<gene>
    <name evidence="2" type="ORF">SAMN05216227_10425</name>
</gene>
<proteinExistence type="predicted"/>
<name>A0A1H8LI08_9RHOB</name>
<reference evidence="2 3" key="1">
    <citation type="submission" date="2016-10" db="EMBL/GenBank/DDBJ databases">
        <authorList>
            <person name="de Groot N.N."/>
        </authorList>
    </citation>
    <scope>NUCLEOTIDE SEQUENCE [LARGE SCALE GENOMIC DNA]</scope>
    <source>
        <strain evidence="2 3">CGMCC 1.10836</strain>
    </source>
</reference>
<dbReference type="AlphaFoldDB" id="A0A1H8LI08"/>
<dbReference type="Proteomes" id="UP000183002">
    <property type="component" value="Unassembled WGS sequence"/>
</dbReference>
<dbReference type="EMBL" id="FOCO01000042">
    <property type="protein sequence ID" value="SEO04791.1"/>
    <property type="molecule type" value="Genomic_DNA"/>
</dbReference>
<evidence type="ECO:0000259" key="1">
    <source>
        <dbReference type="Pfam" id="PF00535"/>
    </source>
</evidence>
<dbReference type="PANTHER" id="PTHR43179">
    <property type="entry name" value="RHAMNOSYLTRANSFERASE WBBL"/>
    <property type="match status" value="1"/>
</dbReference>
<dbReference type="CDD" id="cd04186">
    <property type="entry name" value="GT_2_like_c"/>
    <property type="match status" value="1"/>
</dbReference>
<dbReference type="STRING" id="1077947.SAMN05216227_10425"/>
<dbReference type="SUPFAM" id="SSF53448">
    <property type="entry name" value="Nucleotide-diphospho-sugar transferases"/>
    <property type="match status" value="1"/>
</dbReference>
<accession>A0A1H8LI08</accession>
<evidence type="ECO:0000313" key="2">
    <source>
        <dbReference type="EMBL" id="SEO04791.1"/>
    </source>
</evidence>
<organism evidence="2 3">
    <name type="scientific">Pseudorhodobacter antarcticus</name>
    <dbReference type="NCBI Taxonomy" id="1077947"/>
    <lineage>
        <taxon>Bacteria</taxon>
        <taxon>Pseudomonadati</taxon>
        <taxon>Pseudomonadota</taxon>
        <taxon>Alphaproteobacteria</taxon>
        <taxon>Rhodobacterales</taxon>
        <taxon>Paracoccaceae</taxon>
        <taxon>Pseudorhodobacter</taxon>
    </lineage>
</organism>
<dbReference type="RefSeq" id="WP_050520386.1">
    <property type="nucleotide sequence ID" value="NZ_FOCO01000042.1"/>
</dbReference>
<dbReference type="InterPro" id="IPR001173">
    <property type="entry name" value="Glyco_trans_2-like"/>
</dbReference>
<dbReference type="Pfam" id="PF00535">
    <property type="entry name" value="Glycos_transf_2"/>
    <property type="match status" value="1"/>
</dbReference>
<sequence>MDLSIVIVNWNTRDLLRDCLSSVMAGLGALHAQVWVVDNGSTDGSVAMLTAEFPGVMVIANAQNRGFAAANNQALAQATGRFVLLLNTDTIVHGDVLPAAVAWMDARPAIGILGPRILNRDGSVQGSAQAFPTLRRLLRQTAGLHKSEVPNLGLTTDGTAEVISGCAMFVRRAAMAKVGLLDEAFFFYGEETDWCRRFLCAGWKVMFAPVGEITHFGGGSVRRLNHMRDVLLTEGTVRLHTKHSGLIGGLACYGVLALFNTSRAAGWAGMAVLRRPSAAARARHFAGVVLKLGRAWPRKVRP</sequence>
<dbReference type="InterPro" id="IPR029044">
    <property type="entry name" value="Nucleotide-diphossugar_trans"/>
</dbReference>
<dbReference type="PANTHER" id="PTHR43179:SF7">
    <property type="entry name" value="RHAMNOSYLTRANSFERASE WBBL"/>
    <property type="match status" value="1"/>
</dbReference>
<dbReference type="Gene3D" id="3.90.550.10">
    <property type="entry name" value="Spore Coat Polysaccharide Biosynthesis Protein SpsA, Chain A"/>
    <property type="match status" value="1"/>
</dbReference>
<dbReference type="OrthoDB" id="9771846at2"/>
<protein>
    <recommendedName>
        <fullName evidence="1">Glycosyltransferase 2-like domain-containing protein</fullName>
    </recommendedName>
</protein>
<keyword evidence="3" id="KW-1185">Reference proteome</keyword>
<evidence type="ECO:0000313" key="3">
    <source>
        <dbReference type="Proteomes" id="UP000183002"/>
    </source>
</evidence>
<feature type="domain" description="Glycosyltransferase 2-like" evidence="1">
    <location>
        <begin position="4"/>
        <end position="148"/>
    </location>
</feature>